<keyword evidence="1" id="KW-0539">Nucleus</keyword>
<dbReference type="STRING" id="1448308.A0A2T2N080"/>
<gene>
    <name evidence="3" type="ORF">BS50DRAFT_509677</name>
</gene>
<evidence type="ECO:0008006" key="5">
    <source>
        <dbReference type="Google" id="ProtNLM"/>
    </source>
</evidence>
<dbReference type="Proteomes" id="UP000240883">
    <property type="component" value="Unassembled WGS sequence"/>
</dbReference>
<dbReference type="GO" id="GO:0005634">
    <property type="term" value="C:nucleus"/>
    <property type="evidence" value="ECO:0007669"/>
    <property type="project" value="TreeGrafter"/>
</dbReference>
<evidence type="ECO:0000313" key="4">
    <source>
        <dbReference type="Proteomes" id="UP000240883"/>
    </source>
</evidence>
<feature type="region of interest" description="Disordered" evidence="2">
    <location>
        <begin position="27"/>
        <end position="50"/>
    </location>
</feature>
<dbReference type="GO" id="GO:0003700">
    <property type="term" value="F:DNA-binding transcription factor activity"/>
    <property type="evidence" value="ECO:0007669"/>
    <property type="project" value="TreeGrafter"/>
</dbReference>
<evidence type="ECO:0000256" key="1">
    <source>
        <dbReference type="ARBA" id="ARBA00023242"/>
    </source>
</evidence>
<accession>A0A2T2N080</accession>
<dbReference type="PANTHER" id="PTHR37534">
    <property type="entry name" value="TRANSCRIPTIONAL ACTIVATOR PROTEIN UGA3"/>
    <property type="match status" value="1"/>
</dbReference>
<dbReference type="GO" id="GO:0000976">
    <property type="term" value="F:transcription cis-regulatory region binding"/>
    <property type="evidence" value="ECO:0007669"/>
    <property type="project" value="TreeGrafter"/>
</dbReference>
<keyword evidence="4" id="KW-1185">Reference proteome</keyword>
<evidence type="ECO:0000256" key="2">
    <source>
        <dbReference type="SAM" id="MobiDB-lite"/>
    </source>
</evidence>
<proteinExistence type="predicted"/>
<dbReference type="GO" id="GO:0045944">
    <property type="term" value="P:positive regulation of transcription by RNA polymerase II"/>
    <property type="evidence" value="ECO:0007669"/>
    <property type="project" value="TreeGrafter"/>
</dbReference>
<dbReference type="OrthoDB" id="4525710at2759"/>
<sequence>MRTPEARAKSPTEFIWKPDLHANTTGTNASSLCRSVSRSPLGSSPTRGSSQSIVLEDTQYLEKPSVLAYDEAWLLQHYSQYLSRWLDCTDGSRQFGLVVPQEAKHCPVLRCAILAFATCHCNDDTAARAAYQECIMLLIHGLDANSASHDERLLCAMVILNLCKELLFPLNSALRAEQHVARCAAVLRNSQGDRFVDPSTPTLRKAAFWVHVRQCLYHSTINQVPLDLDFSLQLHLNPASTQKSHSLTRLQLGTAWANQATWNAACVANFCFGGAQAHIESVNKNQEWQRLWDTNRDWLRERPPEFDPIWAGHMQGDSGFPEVWFVADYHALAFGFYHLSCIMLLLYKPGPKFAFRILGRELSDIEERILEHARAICSMCKSSPEIVPTSILLCHSLFIWGPLLYDPQERDEVIHHLVKFEADHLWPTRWIIDGLKKQWGIDRI</sequence>
<reference evidence="3 4" key="1">
    <citation type="journal article" date="2018" name="Front. Microbiol.">
        <title>Genome-Wide Analysis of Corynespora cassiicola Leaf Fall Disease Putative Effectors.</title>
        <authorList>
            <person name="Lopez D."/>
            <person name="Ribeiro S."/>
            <person name="Label P."/>
            <person name="Fumanal B."/>
            <person name="Venisse J.S."/>
            <person name="Kohler A."/>
            <person name="de Oliveira R.R."/>
            <person name="Labutti K."/>
            <person name="Lipzen A."/>
            <person name="Lail K."/>
            <person name="Bauer D."/>
            <person name="Ohm R.A."/>
            <person name="Barry K.W."/>
            <person name="Spatafora J."/>
            <person name="Grigoriev I.V."/>
            <person name="Martin F.M."/>
            <person name="Pujade-Renaud V."/>
        </authorList>
    </citation>
    <scope>NUCLEOTIDE SEQUENCE [LARGE SCALE GENOMIC DNA]</scope>
    <source>
        <strain evidence="3 4">Philippines</strain>
    </source>
</reference>
<dbReference type="PANTHER" id="PTHR37534:SF25">
    <property type="entry name" value="ZN(II)2CYS6 TRANSCRIPTION FACTOR (EUROFUNG)"/>
    <property type="match status" value="1"/>
</dbReference>
<name>A0A2T2N080_CORCC</name>
<evidence type="ECO:0000313" key="3">
    <source>
        <dbReference type="EMBL" id="PSN58855.1"/>
    </source>
</evidence>
<dbReference type="EMBL" id="KZ678189">
    <property type="protein sequence ID" value="PSN58855.1"/>
    <property type="molecule type" value="Genomic_DNA"/>
</dbReference>
<protein>
    <recommendedName>
        <fullName evidence="5">Transcription factor domain-containing protein</fullName>
    </recommendedName>
</protein>
<organism evidence="3 4">
    <name type="scientific">Corynespora cassiicola Philippines</name>
    <dbReference type="NCBI Taxonomy" id="1448308"/>
    <lineage>
        <taxon>Eukaryota</taxon>
        <taxon>Fungi</taxon>
        <taxon>Dikarya</taxon>
        <taxon>Ascomycota</taxon>
        <taxon>Pezizomycotina</taxon>
        <taxon>Dothideomycetes</taxon>
        <taxon>Pleosporomycetidae</taxon>
        <taxon>Pleosporales</taxon>
        <taxon>Corynesporascaceae</taxon>
        <taxon>Corynespora</taxon>
    </lineage>
</organism>
<dbReference type="AlphaFoldDB" id="A0A2T2N080"/>